<reference evidence="1" key="1">
    <citation type="journal article" date="2022" name="bioRxiv">
        <title>Deciphering the potential niche of two novel black yeast fungi from a biological soil crust based on their genomes, phenotypes, and melanin regulation.</title>
        <authorList>
            <consortium name="DOE Joint Genome Institute"/>
            <person name="Carr E.C."/>
            <person name="Barton Q."/>
            <person name="Grambo S."/>
            <person name="Sullivan M."/>
            <person name="Renfro C.M."/>
            <person name="Kuo A."/>
            <person name="Pangilinan J."/>
            <person name="Lipzen A."/>
            <person name="Keymanesh K."/>
            <person name="Savage E."/>
            <person name="Barry K."/>
            <person name="Grigoriev I.V."/>
            <person name="Riekhof W.R."/>
            <person name="Harris S.S."/>
        </authorList>
    </citation>
    <scope>NUCLEOTIDE SEQUENCE</scope>
    <source>
        <strain evidence="1">JF 03-4F</strain>
    </source>
</reference>
<dbReference type="Proteomes" id="UP001203852">
    <property type="component" value="Unassembled WGS sequence"/>
</dbReference>
<sequence length="209" mass="23885">MRARSSTCSFSRVRSCTTTLYSSILERTYSVYPSAYHNIHFQLLFSVKMYHSTSLTLLAIGGTLQGLLHSTYATSLPVSETRFEYPLLVTAAEDCSTIWRGTYGYFHLYVTEEATIRNDTHHILNYTLSYPRALVREVCGLEARMGCAEEAVKLGAKQFSVEEGPINHSTATAEWTCRIYTKDDPNPELFSTYDWDAKYVWAWTLKDHE</sequence>
<evidence type="ECO:0000313" key="2">
    <source>
        <dbReference type="Proteomes" id="UP001203852"/>
    </source>
</evidence>
<organism evidence="1 2">
    <name type="scientific">Exophiala viscosa</name>
    <dbReference type="NCBI Taxonomy" id="2486360"/>
    <lineage>
        <taxon>Eukaryota</taxon>
        <taxon>Fungi</taxon>
        <taxon>Dikarya</taxon>
        <taxon>Ascomycota</taxon>
        <taxon>Pezizomycotina</taxon>
        <taxon>Eurotiomycetes</taxon>
        <taxon>Chaetothyriomycetidae</taxon>
        <taxon>Chaetothyriales</taxon>
        <taxon>Herpotrichiellaceae</taxon>
        <taxon>Exophiala</taxon>
    </lineage>
</organism>
<gene>
    <name evidence="1" type="ORF">EDD36DRAFT_495416</name>
</gene>
<protein>
    <submittedName>
        <fullName evidence="1">Uncharacterized protein</fullName>
    </submittedName>
</protein>
<name>A0AAN6IDX5_9EURO</name>
<comment type="caution">
    <text evidence="1">The sequence shown here is derived from an EMBL/GenBank/DDBJ whole genome shotgun (WGS) entry which is preliminary data.</text>
</comment>
<accession>A0AAN6IDX5</accession>
<proteinExistence type="predicted"/>
<keyword evidence="2" id="KW-1185">Reference proteome</keyword>
<evidence type="ECO:0000313" key="1">
    <source>
        <dbReference type="EMBL" id="KAI1614362.1"/>
    </source>
</evidence>
<dbReference type="EMBL" id="MU404353">
    <property type="protein sequence ID" value="KAI1614362.1"/>
    <property type="molecule type" value="Genomic_DNA"/>
</dbReference>
<dbReference type="AlphaFoldDB" id="A0AAN6IDX5"/>